<accession>A0ABQ6M2D6</accession>
<evidence type="ECO:0000313" key="3">
    <source>
        <dbReference type="EMBL" id="GMG88511.1"/>
    </source>
</evidence>
<reference evidence="3 4" key="1">
    <citation type="submission" date="2023-04" db="EMBL/GenBank/DDBJ databases">
        <title>Marinobulbifer ophiurae gen. nov., sp. Nov., isolate from tissue of brittle star Ophioplocus japonicus.</title>
        <authorList>
            <person name="Kawano K."/>
            <person name="Sawayama S."/>
            <person name="Nakagawa S."/>
        </authorList>
    </citation>
    <scope>NUCLEOTIDE SEQUENCE [LARGE SCALE GENOMIC DNA]</scope>
    <source>
        <strain evidence="3 4">NKW57</strain>
    </source>
</reference>
<dbReference type="SUPFAM" id="SSF52833">
    <property type="entry name" value="Thioredoxin-like"/>
    <property type="match status" value="1"/>
</dbReference>
<dbReference type="InterPro" id="IPR034345">
    <property type="entry name" value="Gtt2-like_N"/>
</dbReference>
<dbReference type="InterPro" id="IPR004046">
    <property type="entry name" value="GST_C"/>
</dbReference>
<protein>
    <submittedName>
        <fullName evidence="3">Glutathione S-transferase</fullName>
    </submittedName>
</protein>
<dbReference type="Gene3D" id="1.20.1050.10">
    <property type="match status" value="1"/>
</dbReference>
<dbReference type="SFLD" id="SFLDS00019">
    <property type="entry name" value="Glutathione_Transferase_(cytos"/>
    <property type="match status" value="1"/>
</dbReference>
<dbReference type="SFLD" id="SFLDG00358">
    <property type="entry name" value="Main_(cytGST)"/>
    <property type="match status" value="1"/>
</dbReference>
<sequence length="204" mass="23429">MKIIETAPAPNCRRVRIYLAEKGIDDIEFEQIDIMGGANLEGEYREKSFTGKVPLLQLDDGTCISESVAIKRYFEALHPEPPLFGRNPREIALVEMWDRIADYNMMLPVGMCFQHTTGVFKDRMTPFPEFGANCGEQVQKFFTRLDAHLEHNEFLAGDYFSVADISMFCPMDFAKVVKIRPDKAAHPHLMRWYDTLKQRPAFSA</sequence>
<keyword evidence="4" id="KW-1185">Reference proteome</keyword>
<dbReference type="RefSeq" id="WP_285765119.1">
    <property type="nucleotide sequence ID" value="NZ_BSYJ01000006.1"/>
</dbReference>
<dbReference type="Proteomes" id="UP001224392">
    <property type="component" value="Unassembled WGS sequence"/>
</dbReference>
<dbReference type="EMBL" id="BSYJ01000006">
    <property type="protein sequence ID" value="GMG88511.1"/>
    <property type="molecule type" value="Genomic_DNA"/>
</dbReference>
<feature type="domain" description="GST C-terminal" evidence="2">
    <location>
        <begin position="87"/>
        <end position="204"/>
    </location>
</feature>
<dbReference type="PROSITE" id="PS50405">
    <property type="entry name" value="GST_CTER"/>
    <property type="match status" value="1"/>
</dbReference>
<dbReference type="InterPro" id="IPR050802">
    <property type="entry name" value="EF-GSTs"/>
</dbReference>
<dbReference type="SUPFAM" id="SSF47616">
    <property type="entry name" value="GST C-terminal domain-like"/>
    <property type="match status" value="1"/>
</dbReference>
<organism evidence="3 4">
    <name type="scientific">Biformimicrobium ophioploci</name>
    <dbReference type="NCBI Taxonomy" id="3036711"/>
    <lineage>
        <taxon>Bacteria</taxon>
        <taxon>Pseudomonadati</taxon>
        <taxon>Pseudomonadota</taxon>
        <taxon>Gammaproteobacteria</taxon>
        <taxon>Cellvibrionales</taxon>
        <taxon>Microbulbiferaceae</taxon>
        <taxon>Biformimicrobium</taxon>
    </lineage>
</organism>
<gene>
    <name evidence="3" type="ORF">MNKW57_28320</name>
</gene>
<dbReference type="InterPro" id="IPR036282">
    <property type="entry name" value="Glutathione-S-Trfase_C_sf"/>
</dbReference>
<dbReference type="InterPro" id="IPR010987">
    <property type="entry name" value="Glutathione-S-Trfase_C-like"/>
</dbReference>
<evidence type="ECO:0000313" key="4">
    <source>
        <dbReference type="Proteomes" id="UP001224392"/>
    </source>
</evidence>
<dbReference type="InterPro" id="IPR040079">
    <property type="entry name" value="Glutathione_S-Trfase"/>
</dbReference>
<dbReference type="PROSITE" id="PS50404">
    <property type="entry name" value="GST_NTER"/>
    <property type="match status" value="1"/>
</dbReference>
<dbReference type="CDD" id="cd03051">
    <property type="entry name" value="GST_N_GTT2_like"/>
    <property type="match status" value="1"/>
</dbReference>
<name>A0ABQ6M2D6_9GAMM</name>
<dbReference type="InterPro" id="IPR036249">
    <property type="entry name" value="Thioredoxin-like_sf"/>
</dbReference>
<dbReference type="InterPro" id="IPR004045">
    <property type="entry name" value="Glutathione_S-Trfase_N"/>
</dbReference>
<proteinExistence type="predicted"/>
<dbReference type="Pfam" id="PF13417">
    <property type="entry name" value="GST_N_3"/>
    <property type="match status" value="1"/>
</dbReference>
<evidence type="ECO:0000259" key="2">
    <source>
        <dbReference type="PROSITE" id="PS50405"/>
    </source>
</evidence>
<dbReference type="Gene3D" id="3.40.30.10">
    <property type="entry name" value="Glutaredoxin"/>
    <property type="match status" value="1"/>
</dbReference>
<dbReference type="Pfam" id="PF00043">
    <property type="entry name" value="GST_C"/>
    <property type="match status" value="1"/>
</dbReference>
<dbReference type="PANTHER" id="PTHR43986">
    <property type="entry name" value="ELONGATION FACTOR 1-GAMMA"/>
    <property type="match status" value="1"/>
</dbReference>
<feature type="domain" description="GST N-terminal" evidence="1">
    <location>
        <begin position="1"/>
        <end position="82"/>
    </location>
</feature>
<evidence type="ECO:0000259" key="1">
    <source>
        <dbReference type="PROSITE" id="PS50404"/>
    </source>
</evidence>
<dbReference type="PANTHER" id="PTHR43986:SF1">
    <property type="entry name" value="ELONGATION FACTOR 1-GAMMA"/>
    <property type="match status" value="1"/>
</dbReference>
<comment type="caution">
    <text evidence="3">The sequence shown here is derived from an EMBL/GenBank/DDBJ whole genome shotgun (WGS) entry which is preliminary data.</text>
</comment>